<feature type="transmembrane region" description="Helical" evidence="7">
    <location>
        <begin position="12"/>
        <end position="28"/>
    </location>
</feature>
<sequence length="148" mass="15964">MNFPYLSRYQPVLLSLFRFITGLLLFQYGMTKLFHIPQVAMFANPPPLIWTAGLIELVLGAALMIGLFTRLSAFILSGEMAFAYFLGHVFHISKEGPPVFLPLLNGGTAAILFCFACLYLAAAGGGVVSVDALLGKESEATGGAFARR</sequence>
<proteinExistence type="inferred from homology"/>
<feature type="transmembrane region" description="Helical" evidence="7">
    <location>
        <begin position="48"/>
        <end position="67"/>
    </location>
</feature>
<evidence type="ECO:0000313" key="9">
    <source>
        <dbReference type="Proteomes" id="UP000051936"/>
    </source>
</evidence>
<evidence type="ECO:0000256" key="4">
    <source>
        <dbReference type="ARBA" id="ARBA00022692"/>
    </source>
</evidence>
<comment type="caution">
    <text evidence="8">The sequence shown here is derived from an EMBL/GenBank/DDBJ whole genome shotgun (WGS) entry which is preliminary data.</text>
</comment>
<keyword evidence="9" id="KW-1185">Reference proteome</keyword>
<keyword evidence="6 7" id="KW-0472">Membrane</keyword>
<dbReference type="EMBL" id="LJYG01000043">
    <property type="protein sequence ID" value="KRQ15455.1"/>
    <property type="molecule type" value="Genomic_DNA"/>
</dbReference>
<keyword evidence="3" id="KW-1003">Cell membrane</keyword>
<organism evidence="8 9">
    <name type="scientific">Bradyrhizobium manausense</name>
    <dbReference type="NCBI Taxonomy" id="989370"/>
    <lineage>
        <taxon>Bacteria</taxon>
        <taxon>Pseudomonadati</taxon>
        <taxon>Pseudomonadota</taxon>
        <taxon>Alphaproteobacteria</taxon>
        <taxon>Hyphomicrobiales</taxon>
        <taxon>Nitrobacteraceae</taxon>
        <taxon>Bradyrhizobium</taxon>
    </lineage>
</organism>
<keyword evidence="5 7" id="KW-1133">Transmembrane helix</keyword>
<name>A0A0R3E8I6_9BRAD</name>
<evidence type="ECO:0000256" key="2">
    <source>
        <dbReference type="ARBA" id="ARBA00006679"/>
    </source>
</evidence>
<evidence type="ECO:0000256" key="5">
    <source>
        <dbReference type="ARBA" id="ARBA00022989"/>
    </source>
</evidence>
<evidence type="ECO:0000256" key="6">
    <source>
        <dbReference type="ARBA" id="ARBA00023136"/>
    </source>
</evidence>
<reference evidence="8 9" key="1">
    <citation type="submission" date="2015-09" db="EMBL/GenBank/DDBJ databases">
        <title>Draft Genome Sequence of Bradyrhizobium manausense Strain BR 3351T, a Novel Symbiotic Nitrogen-Fixing Alphaproteobacterium Isolated from Brazilian Amazon Rain Forest.</title>
        <authorList>
            <person name="De Araujo J.L."/>
            <person name="Zilli J.E."/>
        </authorList>
    </citation>
    <scope>NUCLEOTIDE SEQUENCE [LARGE SCALE GENOMIC DNA]</scope>
    <source>
        <strain evidence="8 9">BR3351</strain>
    </source>
</reference>
<comment type="similarity">
    <text evidence="2">Belongs to the DoxX family.</text>
</comment>
<dbReference type="PANTHER" id="PTHR33452">
    <property type="entry name" value="OXIDOREDUCTASE CATD-RELATED"/>
    <property type="match status" value="1"/>
</dbReference>
<feature type="transmembrane region" description="Helical" evidence="7">
    <location>
        <begin position="99"/>
        <end position="121"/>
    </location>
</feature>
<dbReference type="InterPro" id="IPR032808">
    <property type="entry name" value="DoxX"/>
</dbReference>
<dbReference type="OrthoDB" id="9808524at2"/>
<evidence type="ECO:0000256" key="1">
    <source>
        <dbReference type="ARBA" id="ARBA00004651"/>
    </source>
</evidence>
<comment type="subcellular location">
    <subcellularLocation>
        <location evidence="1">Cell membrane</location>
        <topology evidence="1">Multi-pass membrane protein</topology>
    </subcellularLocation>
</comment>
<evidence type="ECO:0000313" key="8">
    <source>
        <dbReference type="EMBL" id="KRQ15455.1"/>
    </source>
</evidence>
<dbReference type="RefSeq" id="WP_057744948.1">
    <property type="nucleotide sequence ID" value="NZ_LJYG01000043.1"/>
</dbReference>
<dbReference type="PANTHER" id="PTHR33452:SF4">
    <property type="entry name" value="BLL4328 PROTEIN"/>
    <property type="match status" value="1"/>
</dbReference>
<accession>A0A0R3E8I6</accession>
<dbReference type="AlphaFoldDB" id="A0A0R3E8I6"/>
<protein>
    <submittedName>
        <fullName evidence="8">LuxR family transcriptional regulator</fullName>
    </submittedName>
</protein>
<feature type="transmembrane region" description="Helical" evidence="7">
    <location>
        <begin position="74"/>
        <end position="93"/>
    </location>
</feature>
<dbReference type="Proteomes" id="UP000051936">
    <property type="component" value="Unassembled WGS sequence"/>
</dbReference>
<evidence type="ECO:0000256" key="3">
    <source>
        <dbReference type="ARBA" id="ARBA00022475"/>
    </source>
</evidence>
<evidence type="ECO:0000256" key="7">
    <source>
        <dbReference type="SAM" id="Phobius"/>
    </source>
</evidence>
<dbReference type="Pfam" id="PF07681">
    <property type="entry name" value="DoxX"/>
    <property type="match status" value="1"/>
</dbReference>
<dbReference type="GO" id="GO:0005886">
    <property type="term" value="C:plasma membrane"/>
    <property type="evidence" value="ECO:0007669"/>
    <property type="project" value="UniProtKB-SubCell"/>
</dbReference>
<keyword evidence="4 7" id="KW-0812">Transmembrane</keyword>
<dbReference type="STRING" id="989370.AOQ71_09510"/>
<dbReference type="InterPro" id="IPR051907">
    <property type="entry name" value="DoxX-like_oxidoreductase"/>
</dbReference>
<gene>
    <name evidence="8" type="ORF">AOQ71_09510</name>
</gene>